<feature type="binding site" evidence="13">
    <location>
        <position position="308"/>
    </location>
    <ligand>
        <name>UDP-N-acetyl-alpha-D-glucosamine</name>
        <dbReference type="ChEBI" id="CHEBI:57705"/>
    </ligand>
</feature>
<feature type="binding site" evidence="13">
    <location>
        <position position="94"/>
    </location>
    <ligand>
        <name>UDP-N-acetyl-alpha-D-glucosamine</name>
        <dbReference type="ChEBI" id="CHEBI:57705"/>
    </ligand>
</feature>
<feature type="binding site" evidence="13">
    <location>
        <position position="330"/>
    </location>
    <ligand>
        <name>UDP-N-acetyl-alpha-D-glucosamine</name>
        <dbReference type="ChEBI" id="CHEBI:57705"/>
    </ligand>
</feature>
<sequence>MERILVTGGAVLEGAVHVPGAKNSVLKLMAASLLATGPTELTSVPGIVDVRIMAELLRRLGADVEHDAAARTCRIDVPEEIGHRADYELVRAMRASISVLGPLTARVGRADVAVPGGDAIGSRGLDLHVDGLRAMGAEVHVDHGYLVTEAPAGGLRGADISLAFPSVGATENLLMAATLARGRTVLSGVAREPEIDDLVDLLLAMGARVEGRGGSRLVVDGVDALSPVRHPVVPDRVVAGTWAYAAAITGGRVDVRGGRLEHLGMAVSKLEAAGARVEPVEGGFVVEGPRRPRPVDVATLPYPGFPTDLQPFALALAAVADGSCVLTENLFEARFRFAHELERLGADLVVDGHHVLVRGRPGLSAAPVEASDIRAGAALVVAALRAEGTTAVHGVAHVDRGYEDVVASLRGLGADVRREVVPDDAGVPGLAGG</sequence>
<comment type="pathway">
    <text evidence="2 13">Cell wall biogenesis; peptidoglycan biosynthesis.</text>
</comment>
<dbReference type="GO" id="GO:0008760">
    <property type="term" value="F:UDP-N-acetylglucosamine 1-carboxyvinyltransferase activity"/>
    <property type="evidence" value="ECO:0007669"/>
    <property type="project" value="UniProtKB-EC"/>
</dbReference>
<evidence type="ECO:0000256" key="12">
    <source>
        <dbReference type="ARBA" id="ARBA00047527"/>
    </source>
</evidence>
<evidence type="ECO:0000256" key="3">
    <source>
        <dbReference type="ARBA" id="ARBA00022490"/>
    </source>
</evidence>
<dbReference type="Gene3D" id="3.65.10.10">
    <property type="entry name" value="Enolpyruvate transferase domain"/>
    <property type="match status" value="2"/>
</dbReference>
<gene>
    <name evidence="13 15" type="primary">murA</name>
    <name evidence="15" type="ORF">WDZ17_06010</name>
</gene>
<evidence type="ECO:0000256" key="11">
    <source>
        <dbReference type="ARBA" id="ARBA00038367"/>
    </source>
</evidence>
<evidence type="ECO:0000313" key="16">
    <source>
        <dbReference type="Proteomes" id="UP001387100"/>
    </source>
</evidence>
<protein>
    <recommendedName>
        <fullName evidence="13">UDP-N-acetylglucosamine 1-carboxyvinyltransferase</fullName>
        <ecNumber evidence="13">2.5.1.7</ecNumber>
    </recommendedName>
    <alternativeName>
        <fullName evidence="13">Enoylpyruvate transferase</fullName>
    </alternativeName>
    <alternativeName>
        <fullName evidence="13">UDP-N-acetylglucosamine enolpyruvyl transferase</fullName>
        <shortName evidence="13">EPT</shortName>
    </alternativeName>
</protein>
<keyword evidence="5 13" id="KW-0808">Transferase</keyword>
<dbReference type="PANTHER" id="PTHR43783:SF1">
    <property type="entry name" value="UDP-N-ACETYLGLUCOSAMINE 1-CARBOXYVINYLTRANSFERASE"/>
    <property type="match status" value="1"/>
</dbReference>
<evidence type="ECO:0000313" key="15">
    <source>
        <dbReference type="EMBL" id="MEJ5944848.1"/>
    </source>
</evidence>
<evidence type="ECO:0000256" key="10">
    <source>
        <dbReference type="ARBA" id="ARBA00037534"/>
    </source>
</evidence>
<dbReference type="InterPro" id="IPR036968">
    <property type="entry name" value="Enolpyruvate_Tfrase_sf"/>
</dbReference>
<organism evidence="15 16">
    <name type="scientific">Pseudokineococcus basanitobsidens</name>
    <dbReference type="NCBI Taxonomy" id="1926649"/>
    <lineage>
        <taxon>Bacteria</taxon>
        <taxon>Bacillati</taxon>
        <taxon>Actinomycetota</taxon>
        <taxon>Actinomycetes</taxon>
        <taxon>Kineosporiales</taxon>
        <taxon>Kineosporiaceae</taxon>
        <taxon>Pseudokineococcus</taxon>
    </lineage>
</organism>
<evidence type="ECO:0000256" key="5">
    <source>
        <dbReference type="ARBA" id="ARBA00022679"/>
    </source>
</evidence>
<feature type="domain" description="Enolpyruvate transferase" evidence="14">
    <location>
        <begin position="7"/>
        <end position="407"/>
    </location>
</feature>
<evidence type="ECO:0000259" key="14">
    <source>
        <dbReference type="Pfam" id="PF00275"/>
    </source>
</evidence>
<dbReference type="InterPro" id="IPR050068">
    <property type="entry name" value="MurA_subfamily"/>
</dbReference>
<comment type="subcellular location">
    <subcellularLocation>
        <location evidence="1 13">Cytoplasm</location>
    </subcellularLocation>
</comment>
<comment type="caution">
    <text evidence="13">Lacks conserved residue(s) required for the propagation of feature annotation.</text>
</comment>
<evidence type="ECO:0000256" key="1">
    <source>
        <dbReference type="ARBA" id="ARBA00004496"/>
    </source>
</evidence>
<evidence type="ECO:0000256" key="6">
    <source>
        <dbReference type="ARBA" id="ARBA00022960"/>
    </source>
</evidence>
<name>A0ABU8RIF0_9ACTN</name>
<evidence type="ECO:0000256" key="2">
    <source>
        <dbReference type="ARBA" id="ARBA00004752"/>
    </source>
</evidence>
<keyword evidence="8 13" id="KW-0131">Cell cycle</keyword>
<reference evidence="15 16" key="1">
    <citation type="journal article" date="2017" name="Int. J. Syst. Evol. Microbiol.">
        <title>Pseudokineococcus basanitobsidens sp. nov., isolated from volcanic rock.</title>
        <authorList>
            <person name="Lee D.W."/>
            <person name="Park M.Y."/>
            <person name="Kim J.J."/>
            <person name="Kim B.S."/>
        </authorList>
    </citation>
    <scope>NUCLEOTIDE SEQUENCE [LARGE SCALE GENOMIC DNA]</scope>
    <source>
        <strain evidence="15 16">DSM 103726</strain>
    </source>
</reference>
<keyword evidence="4 13" id="KW-0132">Cell division</keyword>
<comment type="similarity">
    <text evidence="11 13">Belongs to the EPSP synthase family. MurA subfamily.</text>
</comment>
<proteinExistence type="inferred from homology"/>
<feature type="active site" description="Proton donor" evidence="13">
    <location>
        <position position="118"/>
    </location>
</feature>
<feature type="binding site" evidence="13">
    <location>
        <begin position="22"/>
        <end position="23"/>
    </location>
    <ligand>
        <name>phosphoenolpyruvate</name>
        <dbReference type="ChEBI" id="CHEBI:58702"/>
    </ligand>
</feature>
<keyword evidence="6 13" id="KW-0133">Cell shape</keyword>
<evidence type="ECO:0000256" key="13">
    <source>
        <dbReference type="HAMAP-Rule" id="MF_00111"/>
    </source>
</evidence>
<dbReference type="PANTHER" id="PTHR43783">
    <property type="entry name" value="UDP-N-ACETYLGLUCOSAMINE 1-CARBOXYVINYLTRANSFERASE"/>
    <property type="match status" value="1"/>
</dbReference>
<keyword evidence="3 13" id="KW-0963">Cytoplasm</keyword>
<dbReference type="EC" id="2.5.1.7" evidence="13"/>
<dbReference type="Pfam" id="PF00275">
    <property type="entry name" value="EPSP_synthase"/>
    <property type="match status" value="1"/>
</dbReference>
<dbReference type="InterPro" id="IPR001986">
    <property type="entry name" value="Enolpyruvate_Tfrase_dom"/>
</dbReference>
<evidence type="ECO:0000256" key="7">
    <source>
        <dbReference type="ARBA" id="ARBA00022984"/>
    </source>
</evidence>
<keyword evidence="7 13" id="KW-0573">Peptidoglycan synthesis</keyword>
<dbReference type="InterPro" id="IPR005750">
    <property type="entry name" value="UDP_GlcNAc_COvinyl_MurA"/>
</dbReference>
<dbReference type="RefSeq" id="WP_339574230.1">
    <property type="nucleotide sequence ID" value="NZ_JBBIAA010000004.1"/>
</dbReference>
<dbReference type="NCBIfam" id="NF006873">
    <property type="entry name" value="PRK09369.1"/>
    <property type="match status" value="1"/>
</dbReference>
<dbReference type="HAMAP" id="MF_00111">
    <property type="entry name" value="MurA"/>
    <property type="match status" value="1"/>
</dbReference>
<comment type="catalytic activity">
    <reaction evidence="12 13">
        <text>phosphoenolpyruvate + UDP-N-acetyl-alpha-D-glucosamine = UDP-N-acetyl-3-O-(1-carboxyvinyl)-alpha-D-glucosamine + phosphate</text>
        <dbReference type="Rhea" id="RHEA:18681"/>
        <dbReference type="ChEBI" id="CHEBI:43474"/>
        <dbReference type="ChEBI" id="CHEBI:57705"/>
        <dbReference type="ChEBI" id="CHEBI:58702"/>
        <dbReference type="ChEBI" id="CHEBI:68483"/>
        <dbReference type="EC" id="2.5.1.7"/>
    </reaction>
</comment>
<dbReference type="EMBL" id="JBBIAA010000004">
    <property type="protein sequence ID" value="MEJ5944848.1"/>
    <property type="molecule type" value="Genomic_DNA"/>
</dbReference>
<dbReference type="Proteomes" id="UP001387100">
    <property type="component" value="Unassembled WGS sequence"/>
</dbReference>
<keyword evidence="9 13" id="KW-0961">Cell wall biogenesis/degradation</keyword>
<evidence type="ECO:0000256" key="9">
    <source>
        <dbReference type="ARBA" id="ARBA00023316"/>
    </source>
</evidence>
<comment type="caution">
    <text evidence="15">The sequence shown here is derived from an EMBL/GenBank/DDBJ whole genome shotgun (WGS) entry which is preliminary data.</text>
</comment>
<dbReference type="CDD" id="cd01555">
    <property type="entry name" value="UdpNAET"/>
    <property type="match status" value="1"/>
</dbReference>
<dbReference type="NCBIfam" id="TIGR01072">
    <property type="entry name" value="murA"/>
    <property type="match status" value="1"/>
</dbReference>
<dbReference type="SUPFAM" id="SSF55205">
    <property type="entry name" value="EPT/RTPC-like"/>
    <property type="match status" value="1"/>
</dbReference>
<accession>A0ABU8RIF0</accession>
<dbReference type="InterPro" id="IPR013792">
    <property type="entry name" value="RNA3'P_cycl/enolpyr_Trfase_a/b"/>
</dbReference>
<keyword evidence="16" id="KW-1185">Reference proteome</keyword>
<comment type="function">
    <text evidence="10 13">Cell wall formation. Adds enolpyruvyl to UDP-N-acetylglucosamine.</text>
</comment>
<evidence type="ECO:0000256" key="8">
    <source>
        <dbReference type="ARBA" id="ARBA00023306"/>
    </source>
</evidence>
<evidence type="ECO:0000256" key="4">
    <source>
        <dbReference type="ARBA" id="ARBA00022618"/>
    </source>
</evidence>